<protein>
    <submittedName>
        <fullName evidence="1">Uncharacterized protein</fullName>
    </submittedName>
</protein>
<dbReference type="VEuPathDB" id="MicrosporidiaDB:EDEG_03685"/>
<gene>
    <name evidence="1" type="ORF">EDEG_03685</name>
</gene>
<evidence type="ECO:0000313" key="1">
    <source>
        <dbReference type="EMBL" id="EJW01839.1"/>
    </source>
</evidence>
<reference evidence="1 2" key="1">
    <citation type="submission" date="2011-08" db="EMBL/GenBank/DDBJ databases">
        <authorList>
            <person name="Liu Z.J."/>
            <person name="Shi F.L."/>
            <person name="Lu J.Q."/>
            <person name="Li M."/>
            <person name="Wang Z.L."/>
        </authorList>
    </citation>
    <scope>NUCLEOTIDE SEQUENCE [LARGE SCALE GENOMIC DNA]</scope>
    <source>
        <strain evidence="1 2">USNM 41457</strain>
    </source>
</reference>
<dbReference type="EMBL" id="AFBI03000109">
    <property type="protein sequence ID" value="EJW01839.1"/>
    <property type="molecule type" value="Genomic_DNA"/>
</dbReference>
<reference evidence="2" key="2">
    <citation type="submission" date="2015-07" db="EMBL/GenBank/DDBJ databases">
        <title>Contrasting host-pathogen interactions and genome evolution in two generalist and specialist microsporidian pathogens of mosquitoes.</title>
        <authorList>
            <consortium name="The Broad Institute Genomics Platform"/>
            <consortium name="The Broad Institute Genome Sequencing Center for Infectious Disease"/>
            <person name="Cuomo C.A."/>
            <person name="Sanscrainte N.D."/>
            <person name="Goldberg J.M."/>
            <person name="Heiman D."/>
            <person name="Young S."/>
            <person name="Zeng Q."/>
            <person name="Becnel J.J."/>
            <person name="Birren B.W."/>
        </authorList>
    </citation>
    <scope>NUCLEOTIDE SEQUENCE [LARGE SCALE GENOMIC DNA]</scope>
    <source>
        <strain evidence="2">USNM 41457</strain>
    </source>
</reference>
<sequence>MNIYIYIYFKKIIKNAHTTFFLILYKISSANLNPSKARRTSIDEKHVQPVNCEISIKAQFDEICQNAIHFSEILEGIKIQILSFNVDCGQNFQIESVYPFYVEIGDILVDILNITDISKEMYNKAQHLINKVSNVVNFAVHKLIVDELNPEENSNNSIEAFRKNNAQITKEFLLLNAKIFVDPCTWIVQSIKMLNCINDAIVVLENLKTILKEILNNIDGQRFKKL</sequence>
<dbReference type="InParanoid" id="J9D2M9"/>
<comment type="caution">
    <text evidence="1">The sequence shown here is derived from an EMBL/GenBank/DDBJ whole genome shotgun (WGS) entry which is preliminary data.</text>
</comment>
<evidence type="ECO:0000313" key="2">
    <source>
        <dbReference type="Proteomes" id="UP000003163"/>
    </source>
</evidence>
<name>J9D2M9_EDHAE</name>
<dbReference type="HOGENOM" id="CLU_1224759_0_0_1"/>
<accession>J9D2M9</accession>
<organism evidence="1 2">
    <name type="scientific">Edhazardia aedis (strain USNM 41457)</name>
    <name type="common">Microsporidian parasite</name>
    <dbReference type="NCBI Taxonomy" id="1003232"/>
    <lineage>
        <taxon>Eukaryota</taxon>
        <taxon>Fungi</taxon>
        <taxon>Fungi incertae sedis</taxon>
        <taxon>Microsporidia</taxon>
        <taxon>Edhazardia</taxon>
    </lineage>
</organism>
<keyword evidence="2" id="KW-1185">Reference proteome</keyword>
<dbReference type="Proteomes" id="UP000003163">
    <property type="component" value="Unassembled WGS sequence"/>
</dbReference>
<proteinExistence type="predicted"/>
<dbReference type="AlphaFoldDB" id="J9D2M9"/>